<evidence type="ECO:0000313" key="10">
    <source>
        <dbReference type="Proteomes" id="UP000318296"/>
    </source>
</evidence>
<dbReference type="NCBIfam" id="TIGR00500">
    <property type="entry name" value="met_pdase_I"/>
    <property type="match status" value="1"/>
</dbReference>
<name>A0A554LHA9_9BACT</name>
<evidence type="ECO:0000256" key="5">
    <source>
        <dbReference type="ARBA" id="ARBA00022801"/>
    </source>
</evidence>
<proteinExistence type="inferred from homology"/>
<dbReference type="Pfam" id="PF00557">
    <property type="entry name" value="Peptidase_M24"/>
    <property type="match status" value="1"/>
</dbReference>
<comment type="cofactor">
    <cofactor evidence="6">
        <name>Co(2+)</name>
        <dbReference type="ChEBI" id="CHEBI:48828"/>
    </cofactor>
    <cofactor evidence="6">
        <name>Zn(2+)</name>
        <dbReference type="ChEBI" id="CHEBI:29105"/>
    </cofactor>
    <cofactor evidence="6">
        <name>Mn(2+)</name>
        <dbReference type="ChEBI" id="CHEBI:29035"/>
    </cofactor>
    <cofactor evidence="6">
        <name>Fe(2+)</name>
        <dbReference type="ChEBI" id="CHEBI:29033"/>
    </cofactor>
    <text evidence="6">Binds 2 divalent metal cations per subunit. Has a high-affinity and a low affinity metal-binding site. The true nature of the physiological cofactor is under debate. The enzyme is active with cobalt, zinc, manganese or divalent iron ions. Most likely, methionine aminopeptidases function as mononuclear Fe(2+)-metalloproteases under physiological conditions, and the catalytically relevant metal-binding site has been assigned to the histidine-containing high-affinity site.</text>
</comment>
<keyword evidence="5 6" id="KW-0378">Hydrolase</keyword>
<protein>
    <recommendedName>
        <fullName evidence="6 7">Methionine aminopeptidase</fullName>
        <shortName evidence="6">MAP</shortName>
        <shortName evidence="6">MetAP</shortName>
        <ecNumber evidence="6 7">3.4.11.18</ecNumber>
    </recommendedName>
    <alternativeName>
        <fullName evidence="6">Peptidase M</fullName>
    </alternativeName>
</protein>
<keyword evidence="2 6" id="KW-0031">Aminopeptidase</keyword>
<comment type="subunit">
    <text evidence="6">Monomer.</text>
</comment>
<comment type="similarity">
    <text evidence="6">Belongs to the peptidase M24A family. Methionine aminopeptidase type 1 subfamily.</text>
</comment>
<evidence type="ECO:0000256" key="1">
    <source>
        <dbReference type="ARBA" id="ARBA00002521"/>
    </source>
</evidence>
<dbReference type="PANTHER" id="PTHR43330:SF27">
    <property type="entry name" value="METHIONINE AMINOPEPTIDASE"/>
    <property type="match status" value="1"/>
</dbReference>
<feature type="binding site" evidence="6">
    <location>
        <position position="105"/>
    </location>
    <ligand>
        <name>a divalent metal cation</name>
        <dbReference type="ChEBI" id="CHEBI:60240"/>
        <label>1</label>
    </ligand>
</feature>
<evidence type="ECO:0000313" key="9">
    <source>
        <dbReference type="EMBL" id="TSC92251.1"/>
    </source>
</evidence>
<evidence type="ECO:0000256" key="2">
    <source>
        <dbReference type="ARBA" id="ARBA00022438"/>
    </source>
</evidence>
<feature type="binding site" evidence="6">
    <location>
        <position position="168"/>
    </location>
    <ligand>
        <name>a divalent metal cation</name>
        <dbReference type="ChEBI" id="CHEBI:60240"/>
        <label>2</label>
        <note>catalytic</note>
    </ligand>
</feature>
<evidence type="ECO:0000256" key="3">
    <source>
        <dbReference type="ARBA" id="ARBA00022670"/>
    </source>
</evidence>
<feature type="binding site" evidence="6">
    <location>
        <position position="105"/>
    </location>
    <ligand>
        <name>a divalent metal cation</name>
        <dbReference type="ChEBI" id="CHEBI:60240"/>
        <label>2</label>
        <note>catalytic</note>
    </ligand>
</feature>
<reference evidence="9 10" key="1">
    <citation type="submission" date="2017-07" db="EMBL/GenBank/DDBJ databases">
        <title>Mechanisms for carbon and nitrogen cycling indicate functional differentiation within the Candidate Phyla Radiation.</title>
        <authorList>
            <person name="Danczak R.E."/>
            <person name="Johnston M.D."/>
            <person name="Kenah C."/>
            <person name="Slattery M."/>
            <person name="Wrighton K.C."/>
            <person name="Wilkins M.J."/>
        </authorList>
    </citation>
    <scope>NUCLEOTIDE SEQUENCE [LARGE SCALE GENOMIC DNA]</scope>
    <source>
        <strain evidence="9">Licking1014_96</strain>
    </source>
</reference>
<feature type="domain" description="Peptidase M24" evidence="8">
    <location>
        <begin position="12"/>
        <end position="239"/>
    </location>
</feature>
<dbReference type="Proteomes" id="UP000318296">
    <property type="component" value="Unassembled WGS sequence"/>
</dbReference>
<dbReference type="EC" id="3.4.11.18" evidence="6 7"/>
<dbReference type="InterPro" id="IPR002467">
    <property type="entry name" value="Pept_M24A_MAP1"/>
</dbReference>
<organism evidence="9 10">
    <name type="scientific">Candidatus Berkelbacteria bacterium Licking1014_96</name>
    <dbReference type="NCBI Taxonomy" id="2017149"/>
    <lineage>
        <taxon>Bacteria</taxon>
        <taxon>Candidatus Berkelbacteria</taxon>
    </lineage>
</organism>
<sequence length="253" mass="27627">MAKIYNKKEIEILREGGRRLASVVKAIKLEIKAGSTGLEIDELAFNLMREIGGRPSFLHHDGFPASICLSINEEVVHSVPSKRKFEDGDLVGIDAGLFFRGLHTDMAATVAVGRIDQKIKRFVKTAKKTLEIAIKQALPGKTTGDIGFAIQDFVEKQGFSVVKELSGHGVGHQLHEKPIIPNFGKKGKGTRLLPGMVIAIEPIINLSGREIETAIDGWRVMTKDGSPSAHFEHTILITKNGNEILTLSNTTKS</sequence>
<keyword evidence="4 6" id="KW-0479">Metal-binding</keyword>
<dbReference type="GO" id="GO:0046872">
    <property type="term" value="F:metal ion binding"/>
    <property type="evidence" value="ECO:0007669"/>
    <property type="project" value="UniProtKB-UniRule"/>
</dbReference>
<dbReference type="GO" id="GO:0006508">
    <property type="term" value="P:proteolysis"/>
    <property type="evidence" value="ECO:0007669"/>
    <property type="project" value="UniProtKB-KW"/>
</dbReference>
<dbReference type="AlphaFoldDB" id="A0A554LHA9"/>
<dbReference type="EMBL" id="VMGH01000006">
    <property type="protein sequence ID" value="TSC92251.1"/>
    <property type="molecule type" value="Genomic_DNA"/>
</dbReference>
<gene>
    <name evidence="6" type="primary">map</name>
    <name evidence="9" type="ORF">CEN92_47</name>
</gene>
<feature type="binding site" evidence="6">
    <location>
        <position position="232"/>
    </location>
    <ligand>
        <name>a divalent metal cation</name>
        <dbReference type="ChEBI" id="CHEBI:60240"/>
        <label>2</label>
        <note>catalytic</note>
    </ligand>
</feature>
<comment type="catalytic activity">
    <reaction evidence="6 7">
        <text>Release of N-terminal amino acids, preferentially methionine, from peptides and arylamides.</text>
        <dbReference type="EC" id="3.4.11.18"/>
    </reaction>
</comment>
<dbReference type="CDD" id="cd01086">
    <property type="entry name" value="MetAP1"/>
    <property type="match status" value="1"/>
</dbReference>
<evidence type="ECO:0000259" key="8">
    <source>
        <dbReference type="Pfam" id="PF00557"/>
    </source>
</evidence>
<dbReference type="SUPFAM" id="SSF55920">
    <property type="entry name" value="Creatinase/aminopeptidase"/>
    <property type="match status" value="1"/>
</dbReference>
<dbReference type="GO" id="GO:0005829">
    <property type="term" value="C:cytosol"/>
    <property type="evidence" value="ECO:0007669"/>
    <property type="project" value="TreeGrafter"/>
</dbReference>
<accession>A0A554LHA9</accession>
<feature type="binding site" evidence="6">
    <location>
        <position position="201"/>
    </location>
    <ligand>
        <name>a divalent metal cation</name>
        <dbReference type="ChEBI" id="CHEBI:60240"/>
        <label>2</label>
        <note>catalytic</note>
    </ligand>
</feature>
<comment type="function">
    <text evidence="1 6">Removes the N-terminal methionine from nascent proteins. The N-terminal methionine is often cleaved when the second residue in the primary sequence is small and uncharged (Met-Ala-, Cys, Gly, Pro, Ser, Thr, or Val). Requires deformylation of the N(alpha)-formylated initiator methionine before it can be hydrolyzed.</text>
</comment>
<dbReference type="InterPro" id="IPR001714">
    <property type="entry name" value="Pept_M24_MAP"/>
</dbReference>
<feature type="binding site" evidence="6">
    <location>
        <position position="94"/>
    </location>
    <ligand>
        <name>a divalent metal cation</name>
        <dbReference type="ChEBI" id="CHEBI:60240"/>
        <label>1</label>
    </ligand>
</feature>
<evidence type="ECO:0000256" key="4">
    <source>
        <dbReference type="ARBA" id="ARBA00022723"/>
    </source>
</evidence>
<dbReference type="PANTHER" id="PTHR43330">
    <property type="entry name" value="METHIONINE AMINOPEPTIDASE"/>
    <property type="match status" value="1"/>
</dbReference>
<comment type="caution">
    <text evidence="9">The sequence shown here is derived from an EMBL/GenBank/DDBJ whole genome shotgun (WGS) entry which is preliminary data.</text>
</comment>
<dbReference type="HAMAP" id="MF_01974">
    <property type="entry name" value="MetAP_1"/>
    <property type="match status" value="1"/>
</dbReference>
<feature type="binding site" evidence="6">
    <location>
        <position position="175"/>
    </location>
    <ligand>
        <name>substrate</name>
    </ligand>
</feature>
<dbReference type="GO" id="GO:0004239">
    <property type="term" value="F:initiator methionyl aminopeptidase activity"/>
    <property type="evidence" value="ECO:0007669"/>
    <property type="project" value="UniProtKB-UniRule"/>
</dbReference>
<evidence type="ECO:0000256" key="6">
    <source>
        <dbReference type="HAMAP-Rule" id="MF_01974"/>
    </source>
</evidence>
<keyword evidence="3 6" id="KW-0645">Protease</keyword>
<evidence type="ECO:0000256" key="7">
    <source>
        <dbReference type="RuleBase" id="RU003653"/>
    </source>
</evidence>
<dbReference type="PRINTS" id="PR00599">
    <property type="entry name" value="MAPEPTIDASE"/>
</dbReference>
<dbReference type="Gene3D" id="3.90.230.10">
    <property type="entry name" value="Creatinase/methionine aminopeptidase superfamily"/>
    <property type="match status" value="1"/>
</dbReference>
<dbReference type="InterPro" id="IPR000994">
    <property type="entry name" value="Pept_M24"/>
</dbReference>
<dbReference type="GO" id="GO:0070006">
    <property type="term" value="F:metalloaminopeptidase activity"/>
    <property type="evidence" value="ECO:0007669"/>
    <property type="project" value="UniProtKB-UniRule"/>
</dbReference>
<dbReference type="InterPro" id="IPR036005">
    <property type="entry name" value="Creatinase/aminopeptidase-like"/>
</dbReference>
<feature type="binding site" evidence="6">
    <location>
        <position position="232"/>
    </location>
    <ligand>
        <name>a divalent metal cation</name>
        <dbReference type="ChEBI" id="CHEBI:60240"/>
        <label>1</label>
    </ligand>
</feature>
<feature type="binding site" evidence="6">
    <location>
        <position position="77"/>
    </location>
    <ligand>
        <name>substrate</name>
    </ligand>
</feature>